<dbReference type="NCBIfam" id="TIGR00283">
    <property type="entry name" value="arch_pth2"/>
    <property type="match status" value="1"/>
</dbReference>
<evidence type="ECO:0000256" key="4">
    <source>
        <dbReference type="ARBA" id="ARBA00048707"/>
    </source>
</evidence>
<evidence type="ECO:0000313" key="6">
    <source>
        <dbReference type="RefSeq" id="XP_015599539.1"/>
    </source>
</evidence>
<comment type="similarity">
    <text evidence="3">Belongs to the PTH2 family.</text>
</comment>
<dbReference type="EC" id="3.1.1.29" evidence="1"/>
<comment type="catalytic activity">
    <reaction evidence="4">
        <text>an N-acyl-L-alpha-aminoacyl-tRNA + H2O = an N-acyl-L-amino acid + a tRNA + H(+)</text>
        <dbReference type="Rhea" id="RHEA:54448"/>
        <dbReference type="Rhea" id="RHEA-COMP:10123"/>
        <dbReference type="Rhea" id="RHEA-COMP:13883"/>
        <dbReference type="ChEBI" id="CHEBI:15377"/>
        <dbReference type="ChEBI" id="CHEBI:15378"/>
        <dbReference type="ChEBI" id="CHEBI:59874"/>
        <dbReference type="ChEBI" id="CHEBI:78442"/>
        <dbReference type="ChEBI" id="CHEBI:138191"/>
        <dbReference type="EC" id="3.1.1.29"/>
    </reaction>
</comment>
<dbReference type="Proteomes" id="UP000694920">
    <property type="component" value="Unplaced"/>
</dbReference>
<dbReference type="GO" id="GO:0005829">
    <property type="term" value="C:cytosol"/>
    <property type="evidence" value="ECO:0007669"/>
    <property type="project" value="TreeGrafter"/>
</dbReference>
<protein>
    <recommendedName>
        <fullName evidence="1">peptidyl-tRNA hydrolase</fullName>
        <ecNumber evidence="1">3.1.1.29</ecNumber>
    </recommendedName>
</protein>
<accession>A0AAJ7RLB1</accession>
<dbReference type="SUPFAM" id="SSF102462">
    <property type="entry name" value="Peptidyl-tRNA hydrolase II"/>
    <property type="match status" value="1"/>
</dbReference>
<proteinExistence type="inferred from homology"/>
<dbReference type="GO" id="GO:0004045">
    <property type="term" value="F:peptidyl-tRNA hydrolase activity"/>
    <property type="evidence" value="ECO:0007669"/>
    <property type="project" value="UniProtKB-EC"/>
</dbReference>
<organism evidence="5 7">
    <name type="scientific">Cephus cinctus</name>
    <name type="common">Wheat stem sawfly</name>
    <dbReference type="NCBI Taxonomy" id="211228"/>
    <lineage>
        <taxon>Eukaryota</taxon>
        <taxon>Metazoa</taxon>
        <taxon>Ecdysozoa</taxon>
        <taxon>Arthropoda</taxon>
        <taxon>Hexapoda</taxon>
        <taxon>Insecta</taxon>
        <taxon>Pterygota</taxon>
        <taxon>Neoptera</taxon>
        <taxon>Endopterygota</taxon>
        <taxon>Hymenoptera</taxon>
        <taxon>Cephoidea</taxon>
        <taxon>Cephidae</taxon>
        <taxon>Cephus</taxon>
    </lineage>
</organism>
<gene>
    <name evidence="6 7" type="primary">LOC107269797</name>
</gene>
<keyword evidence="5" id="KW-1185">Reference proteome</keyword>
<evidence type="ECO:0000313" key="5">
    <source>
        <dbReference type="Proteomes" id="UP000694920"/>
    </source>
</evidence>
<dbReference type="CDD" id="cd02430">
    <property type="entry name" value="PTH2"/>
    <property type="match status" value="1"/>
</dbReference>
<evidence type="ECO:0000256" key="2">
    <source>
        <dbReference type="ARBA" id="ARBA00022801"/>
    </source>
</evidence>
<evidence type="ECO:0000256" key="1">
    <source>
        <dbReference type="ARBA" id="ARBA00013260"/>
    </source>
</evidence>
<dbReference type="RefSeq" id="XP_024943044.1">
    <property type="nucleotide sequence ID" value="XM_025087276.1"/>
</dbReference>
<dbReference type="GeneID" id="107269797"/>
<dbReference type="InterPro" id="IPR023476">
    <property type="entry name" value="Pep_tRNA_hydro_II_dom_sf"/>
</dbReference>
<dbReference type="AlphaFoldDB" id="A0AAJ7RLB1"/>
<dbReference type="PANTHER" id="PTHR12649:SF11">
    <property type="entry name" value="PEPTIDYL-TRNA HYDROLASE 2, MITOCHONDRIAL"/>
    <property type="match status" value="1"/>
</dbReference>
<keyword evidence="2 6" id="KW-0378">Hydrolase</keyword>
<dbReference type="Pfam" id="PF01981">
    <property type="entry name" value="PTH2"/>
    <property type="match status" value="1"/>
</dbReference>
<evidence type="ECO:0000256" key="3">
    <source>
        <dbReference type="ARBA" id="ARBA00038050"/>
    </source>
</evidence>
<name>A0AAJ7RLB1_CEPCN</name>
<dbReference type="PANTHER" id="PTHR12649">
    <property type="entry name" value="PEPTIDYL-TRNA HYDROLASE 2"/>
    <property type="match status" value="1"/>
</dbReference>
<sequence length="137" mass="14952">MGSIIKHIKSIFADSLHKDGYKMVIVVRTDIPMGKGKIAAQCAHAALECYRQASTDKKHEDLLYSWLRFGQPKIILKIPSEKELLTLAHNAQVAGLVTAVIKDAGRTQLEPGTISAIGIGPAPRVLVERLTSNLKLL</sequence>
<reference evidence="6 7" key="1">
    <citation type="submission" date="2025-04" db="UniProtKB">
        <authorList>
            <consortium name="RefSeq"/>
        </authorList>
    </citation>
    <scope>IDENTIFICATION</scope>
</reference>
<dbReference type="NCBIfam" id="NF003314">
    <property type="entry name" value="PRK04322.1"/>
    <property type="match status" value="1"/>
</dbReference>
<dbReference type="Gene3D" id="3.40.1490.10">
    <property type="entry name" value="Bit1"/>
    <property type="match status" value="1"/>
</dbReference>
<evidence type="ECO:0000313" key="7">
    <source>
        <dbReference type="RefSeq" id="XP_024943044.1"/>
    </source>
</evidence>
<dbReference type="RefSeq" id="XP_015599539.1">
    <property type="nucleotide sequence ID" value="XM_015744053.2"/>
</dbReference>
<dbReference type="KEGG" id="ccin:107269797"/>
<dbReference type="InterPro" id="IPR002833">
    <property type="entry name" value="PTH2"/>
</dbReference>
<dbReference type="FunFam" id="3.40.1490.10:FF:000001">
    <property type="entry name" value="Peptidyl-tRNA hydrolase 2"/>
    <property type="match status" value="1"/>
</dbReference>